<dbReference type="Pfam" id="PF00535">
    <property type="entry name" value="Glycos_transf_2"/>
    <property type="match status" value="1"/>
</dbReference>
<dbReference type="RefSeq" id="WP_161839613.1">
    <property type="nucleotide sequence ID" value="NZ_CP048000.1"/>
</dbReference>
<protein>
    <submittedName>
        <fullName evidence="2">Glycosyltransferase</fullName>
    </submittedName>
</protein>
<dbReference type="SUPFAM" id="SSF53448">
    <property type="entry name" value="Nucleotide-diphospho-sugar transferases"/>
    <property type="match status" value="1"/>
</dbReference>
<dbReference type="Proteomes" id="UP000464314">
    <property type="component" value="Chromosome"/>
</dbReference>
<dbReference type="InterPro" id="IPR029044">
    <property type="entry name" value="Nucleotide-diphossugar_trans"/>
</dbReference>
<dbReference type="CDD" id="cd04196">
    <property type="entry name" value="GT_2_like_d"/>
    <property type="match status" value="1"/>
</dbReference>
<dbReference type="InterPro" id="IPR001173">
    <property type="entry name" value="Glyco_trans_2-like"/>
</dbReference>
<gene>
    <name evidence="2" type="ORF">Ana3638_20065</name>
</gene>
<keyword evidence="2" id="KW-0808">Transferase</keyword>
<evidence type="ECO:0000313" key="3">
    <source>
        <dbReference type="Proteomes" id="UP000464314"/>
    </source>
</evidence>
<name>A0A6P1TRC7_9FIRM</name>
<dbReference type="EMBL" id="CP048000">
    <property type="protein sequence ID" value="QHQ62792.1"/>
    <property type="molecule type" value="Genomic_DNA"/>
</dbReference>
<proteinExistence type="predicted"/>
<dbReference type="PANTHER" id="PTHR22916:SF3">
    <property type="entry name" value="UDP-GLCNAC:BETAGAL BETA-1,3-N-ACETYLGLUCOSAMINYLTRANSFERASE-LIKE PROTEIN 1"/>
    <property type="match status" value="1"/>
</dbReference>
<dbReference type="GO" id="GO:0016758">
    <property type="term" value="F:hexosyltransferase activity"/>
    <property type="evidence" value="ECO:0007669"/>
    <property type="project" value="UniProtKB-ARBA"/>
</dbReference>
<accession>A0A6P1TRC7</accession>
<evidence type="ECO:0000313" key="2">
    <source>
        <dbReference type="EMBL" id="QHQ62792.1"/>
    </source>
</evidence>
<dbReference type="AlphaFoldDB" id="A0A6P1TRC7"/>
<dbReference type="KEGG" id="anr:Ana3638_20065"/>
<dbReference type="PANTHER" id="PTHR22916">
    <property type="entry name" value="GLYCOSYLTRANSFERASE"/>
    <property type="match status" value="1"/>
</dbReference>
<reference evidence="2 3" key="1">
    <citation type="submission" date="2020-01" db="EMBL/GenBank/DDBJ databases">
        <title>Genome analysis of Anaerocolumna sp. CBA3638.</title>
        <authorList>
            <person name="Kim J."/>
            <person name="Roh S.W."/>
        </authorList>
    </citation>
    <scope>NUCLEOTIDE SEQUENCE [LARGE SCALE GENOMIC DNA]</scope>
    <source>
        <strain evidence="2 3">CBA3638</strain>
    </source>
</reference>
<feature type="domain" description="Glycosyltransferase 2-like" evidence="1">
    <location>
        <begin position="6"/>
        <end position="82"/>
    </location>
</feature>
<organism evidence="2 3">
    <name type="scientific">Anaerocolumna sedimenticola</name>
    <dbReference type="NCBI Taxonomy" id="2696063"/>
    <lineage>
        <taxon>Bacteria</taxon>
        <taxon>Bacillati</taxon>
        <taxon>Bacillota</taxon>
        <taxon>Clostridia</taxon>
        <taxon>Lachnospirales</taxon>
        <taxon>Lachnospiraceae</taxon>
        <taxon>Anaerocolumna</taxon>
    </lineage>
</organism>
<sequence>MNRVNIIMATYNGEKYIREQLESILKNTYKNWKLWIFDDGSADDTKGIIEEYVRRQPDKIMFQQNNRNKGVTLNFLEGVQYAADFNRRLQEEAGRLEEADGDDSEPVPVMDYYMFCDQDDVWMTDKIDKTMIQMKKVEKKYGQDIPLAVFTDALVVDSNLNILNRSFYKSSKLDTRKVDLPHIMMENKLIGCTVMFNESLRKYMTVQPINARYHDWWVALIAATFGKINFLPTVTLFYRQHGGNVVGNQNFLSYIHDRVSSLEKQKEVIYKTALQADEFYRMFESEMPIRQKLQVYSMANILNQNWIKRRHLVLKFGFMKTGVLRNLGLLYIL</sequence>
<dbReference type="Gene3D" id="3.90.550.10">
    <property type="entry name" value="Spore Coat Polysaccharide Biosynthesis Protein SpsA, Chain A"/>
    <property type="match status" value="1"/>
</dbReference>
<keyword evidence="3" id="KW-1185">Reference proteome</keyword>
<evidence type="ECO:0000259" key="1">
    <source>
        <dbReference type="Pfam" id="PF00535"/>
    </source>
</evidence>